<evidence type="ECO:0000313" key="1">
    <source>
        <dbReference type="EMBL" id="EKE38217.1"/>
    </source>
</evidence>
<protein>
    <submittedName>
        <fullName evidence="1">Uncharacterized protein</fullName>
    </submittedName>
</protein>
<accession>K2GWR6</accession>
<dbReference type="GeneID" id="20075626"/>
<evidence type="ECO:0000313" key="2">
    <source>
        <dbReference type="Proteomes" id="UP000006769"/>
    </source>
</evidence>
<dbReference type="Proteomes" id="UP000006769">
    <property type="component" value="Unassembled WGS sequence"/>
</dbReference>
<dbReference type="RefSeq" id="XP_008859448.1">
    <property type="nucleotide sequence ID" value="XM_008861226.1"/>
</dbReference>
<dbReference type="EMBL" id="JH928914">
    <property type="protein sequence ID" value="EKE38217.1"/>
    <property type="molecule type" value="Genomic_DNA"/>
</dbReference>
<proteinExistence type="predicted"/>
<dbReference type="AlphaFoldDB" id="K2GWR6"/>
<organism evidence="1 2">
    <name type="scientific">Entamoeba nuttalli (strain P19)</name>
    <name type="common">Amoeba</name>
    <dbReference type="NCBI Taxonomy" id="1076696"/>
    <lineage>
        <taxon>Eukaryota</taxon>
        <taxon>Amoebozoa</taxon>
        <taxon>Evosea</taxon>
        <taxon>Archamoebae</taxon>
        <taxon>Mastigamoebida</taxon>
        <taxon>Entamoebidae</taxon>
        <taxon>Entamoeba</taxon>
    </lineage>
</organism>
<gene>
    <name evidence="1" type="ORF">ENU1_173210</name>
</gene>
<name>K2GWR6_ENTNP</name>
<reference evidence="1 2" key="1">
    <citation type="submission" date="2011-11" db="EMBL/GenBank/DDBJ databases">
        <authorList>
            <person name="Hannick L."/>
            <person name="Karamycheva S."/>
            <person name="Lorenzi H."/>
            <person name="Caler E."/>
        </authorList>
    </citation>
    <scope>NUCLEOTIDE SEQUENCE [LARGE SCALE GENOMIC DNA]</scope>
    <source>
        <strain evidence="1 2">P19</strain>
    </source>
</reference>
<dbReference type="VEuPathDB" id="AmoebaDB:ENU1_173210"/>
<sequence>MASPRLSFRQSLVSPHSKSLSTVPLVVFLSDQNEIIQTMKTVPPASMLIWVLTPTSESTKFGITIFFNLKYIKEKNKYIYIYLEELLLQLNTII</sequence>